<gene>
    <name evidence="5" type="ORF">Sjap_008006</name>
</gene>
<dbReference type="PANTHER" id="PTHR46598">
    <property type="entry name" value="BNAC05G43320D PROTEIN"/>
    <property type="match status" value="1"/>
</dbReference>
<dbReference type="InterPro" id="IPR002885">
    <property type="entry name" value="PPR_rpt"/>
</dbReference>
<dbReference type="Proteomes" id="UP001417504">
    <property type="component" value="Unassembled WGS sequence"/>
</dbReference>
<evidence type="ECO:0000256" key="2">
    <source>
        <dbReference type="ARBA" id="ARBA00022737"/>
    </source>
</evidence>
<dbReference type="AlphaFoldDB" id="A0AAP0JNT1"/>
<evidence type="ECO:0000313" key="5">
    <source>
        <dbReference type="EMBL" id="KAK9137412.1"/>
    </source>
</evidence>
<evidence type="ECO:0000313" key="6">
    <source>
        <dbReference type="Proteomes" id="UP001417504"/>
    </source>
</evidence>
<comment type="caution">
    <text evidence="5">The sequence shown here is derived from an EMBL/GenBank/DDBJ whole genome shotgun (WGS) entry which is preliminary data.</text>
</comment>
<sequence length="793" mass="90104">MLTIKRIGQQFGPYLSADFVCSHNDWYLNIVKVSGFRFLSYGNHRKNDLAVGSSLDSIWKQKRRMDPCNIKWAGSFQFTFSTMTGSILVQARDPSKLSMELDNAIEEKRFEDVWRLYEQYQLMEGFPRKSILNKLLASFAETHDLQWLEKAQSLVESVFEESKHELLEKETLLYLSYILAKSAFPVPASTILRKLVEIEEYPSVTAWSVVVAHMSQTASGAYIAAELILEIGYLFQNNRVDPRKKSNWPLLAMKPNTTVFNIVLVGCLLFGTSRKANELLEMMPRIGVKPDSSSLIIMAHTYERNGHREELRNLKRYIDDDCKLGDLQFQQFYNCLLACHLNFGDLNSASHVVLDMLNKANKARESLASATVTLQDNGTSKFSSSNLNPNQNPGIVTEEGLVHAQLHGVSAQSYEEFCRDRKYKSLEVEVHEMLNMLLAKLQLRVDLVTSEYGILQPTELLYAKLVKAFLETGRIKDLAEFIIKADKGESPVSTENSTVIQVINTCISLGWLEQAHDLIDEMRFAGIRVSSSLYSSLLKAYCQAKKPLEITSLLRDARKAGVQLDSSCYEALIQSRVLDKDNKGALDLFKEMKEAKISKASNQEFEMLVKGCADSGEAGLMAKLLEEIKEGQRVDCGVHDWNNVIHFFCKKRLMKDAEKALKKMRALGHIPNAQTFHSLVTGYAACGGKYTEVTELWGEMKVLASSSSMKFDQELLDSLLYTFVRGGFFLRANEVIEMLEAGNMIVDKYKYRTIFLKYHKTLYKNKSSPKFQTEAQLKRREAALVFKKWVGLY</sequence>
<dbReference type="Pfam" id="PF13041">
    <property type="entry name" value="PPR_2"/>
    <property type="match status" value="1"/>
</dbReference>
<dbReference type="PROSITE" id="PS51375">
    <property type="entry name" value="PPR"/>
    <property type="match status" value="3"/>
</dbReference>
<dbReference type="Gene3D" id="1.25.40.10">
    <property type="entry name" value="Tetratricopeptide repeat domain"/>
    <property type="match status" value="3"/>
</dbReference>
<feature type="repeat" description="PPR" evidence="3">
    <location>
        <begin position="256"/>
        <end position="290"/>
    </location>
</feature>
<protein>
    <recommendedName>
        <fullName evidence="4">At1g68980-like TPR repeats domain-containing protein</fullName>
    </recommendedName>
</protein>
<dbReference type="Pfam" id="PF25245">
    <property type="entry name" value="TPR_At1g68980"/>
    <property type="match status" value="1"/>
</dbReference>
<dbReference type="PANTHER" id="PTHR46598:SF1">
    <property type="entry name" value="OS10G0422566 PROTEIN"/>
    <property type="match status" value="1"/>
</dbReference>
<dbReference type="Pfam" id="PF01535">
    <property type="entry name" value="PPR"/>
    <property type="match status" value="1"/>
</dbReference>
<evidence type="ECO:0000256" key="3">
    <source>
        <dbReference type="PROSITE-ProRule" id="PRU00708"/>
    </source>
</evidence>
<accession>A0AAP0JNT1</accession>
<dbReference type="Pfam" id="PF13812">
    <property type="entry name" value="PPR_3"/>
    <property type="match status" value="1"/>
</dbReference>
<name>A0AAP0JNT1_9MAGN</name>
<keyword evidence="2" id="KW-0677">Repeat</keyword>
<organism evidence="5 6">
    <name type="scientific">Stephania japonica</name>
    <dbReference type="NCBI Taxonomy" id="461633"/>
    <lineage>
        <taxon>Eukaryota</taxon>
        <taxon>Viridiplantae</taxon>
        <taxon>Streptophyta</taxon>
        <taxon>Embryophyta</taxon>
        <taxon>Tracheophyta</taxon>
        <taxon>Spermatophyta</taxon>
        <taxon>Magnoliopsida</taxon>
        <taxon>Ranunculales</taxon>
        <taxon>Menispermaceae</taxon>
        <taxon>Menispermoideae</taxon>
        <taxon>Cissampelideae</taxon>
        <taxon>Stephania</taxon>
    </lineage>
</organism>
<dbReference type="EMBL" id="JBBNAE010000003">
    <property type="protein sequence ID" value="KAK9137412.1"/>
    <property type="molecule type" value="Genomic_DNA"/>
</dbReference>
<evidence type="ECO:0000259" key="4">
    <source>
        <dbReference type="Pfam" id="PF25245"/>
    </source>
</evidence>
<dbReference type="InterPro" id="IPR011990">
    <property type="entry name" value="TPR-like_helical_dom_sf"/>
</dbReference>
<reference evidence="5 6" key="1">
    <citation type="submission" date="2024-01" db="EMBL/GenBank/DDBJ databases">
        <title>Genome assemblies of Stephania.</title>
        <authorList>
            <person name="Yang L."/>
        </authorList>
    </citation>
    <scope>NUCLEOTIDE SEQUENCE [LARGE SCALE GENOMIC DNA]</scope>
    <source>
        <strain evidence="5">QJT</strain>
        <tissue evidence="5">Leaf</tissue>
    </source>
</reference>
<comment type="similarity">
    <text evidence="1">Belongs to the PPR family. P subfamily.</text>
</comment>
<dbReference type="NCBIfam" id="TIGR00756">
    <property type="entry name" value="PPR"/>
    <property type="match status" value="1"/>
</dbReference>
<feature type="domain" description="At1g68980-like TPR repeats" evidence="4">
    <location>
        <begin position="93"/>
        <end position="218"/>
    </location>
</feature>
<feature type="repeat" description="PPR" evidence="3">
    <location>
        <begin position="637"/>
        <end position="671"/>
    </location>
</feature>
<proteinExistence type="inferred from homology"/>
<dbReference type="InterPro" id="IPR057440">
    <property type="entry name" value="At1g68980-like_TPR"/>
</dbReference>
<feature type="repeat" description="PPR" evidence="3">
    <location>
        <begin position="530"/>
        <end position="564"/>
    </location>
</feature>
<keyword evidence="6" id="KW-1185">Reference proteome</keyword>
<evidence type="ECO:0000256" key="1">
    <source>
        <dbReference type="ARBA" id="ARBA00007626"/>
    </source>
</evidence>